<sequence>MKIYTKTGDEGKTDLFFGGRVSKNDLRCEAYGETDSSVSAMGLARALCADPTVKSILRDLQNQLFTIGAELATLPENYPKMKEHYRTTSSETVKALETTIDELELKVDLPSSFIIPGASPGSAALDLARSSLRSAERRIVDLDGEGILVNKEILSYINRLSDLLFMLARYEDRALATEVITGQKIEDLDD</sequence>
<keyword evidence="1" id="KW-0808">Transferase</keyword>
<name>A0A381SH60_9ZZZZ</name>
<evidence type="ECO:0000313" key="5">
    <source>
        <dbReference type="EMBL" id="SVA02628.1"/>
    </source>
</evidence>
<gene>
    <name evidence="5" type="ORF">METZ01_LOCUS55482</name>
</gene>
<dbReference type="Pfam" id="PF01923">
    <property type="entry name" value="Cob_adeno_trans"/>
    <property type="match status" value="1"/>
</dbReference>
<dbReference type="InterPro" id="IPR036451">
    <property type="entry name" value="CblAdoTrfase-like_sf"/>
</dbReference>
<dbReference type="GO" id="GO:0008817">
    <property type="term" value="F:corrinoid adenosyltransferase activity"/>
    <property type="evidence" value="ECO:0007669"/>
    <property type="project" value="TreeGrafter"/>
</dbReference>
<dbReference type="NCBIfam" id="TIGR00636">
    <property type="entry name" value="PduO_Nterm"/>
    <property type="match status" value="1"/>
</dbReference>
<feature type="domain" description="Cobalamin adenosyltransferase-like" evidence="4">
    <location>
        <begin position="3"/>
        <end position="170"/>
    </location>
</feature>
<evidence type="ECO:0000256" key="3">
    <source>
        <dbReference type="ARBA" id="ARBA00022840"/>
    </source>
</evidence>
<accession>A0A381SH60</accession>
<dbReference type="InterPro" id="IPR016030">
    <property type="entry name" value="CblAdoTrfase-like"/>
</dbReference>
<dbReference type="SUPFAM" id="SSF89028">
    <property type="entry name" value="Cobalamin adenosyltransferase-like"/>
    <property type="match status" value="1"/>
</dbReference>
<dbReference type="PANTHER" id="PTHR12213">
    <property type="entry name" value="CORRINOID ADENOSYLTRANSFERASE"/>
    <property type="match status" value="1"/>
</dbReference>
<keyword evidence="3" id="KW-0067">ATP-binding</keyword>
<dbReference type="EMBL" id="UINC01003024">
    <property type="protein sequence ID" value="SVA02628.1"/>
    <property type="molecule type" value="Genomic_DNA"/>
</dbReference>
<evidence type="ECO:0000256" key="2">
    <source>
        <dbReference type="ARBA" id="ARBA00022741"/>
    </source>
</evidence>
<protein>
    <recommendedName>
        <fullName evidence="4">Cobalamin adenosyltransferase-like domain-containing protein</fullName>
    </recommendedName>
</protein>
<dbReference type="AlphaFoldDB" id="A0A381SH60"/>
<dbReference type="Gene3D" id="1.20.1200.10">
    <property type="entry name" value="Cobalamin adenosyltransferase-like"/>
    <property type="match status" value="1"/>
</dbReference>
<dbReference type="InterPro" id="IPR029499">
    <property type="entry name" value="PduO-typ"/>
</dbReference>
<organism evidence="5">
    <name type="scientific">marine metagenome</name>
    <dbReference type="NCBI Taxonomy" id="408172"/>
    <lineage>
        <taxon>unclassified sequences</taxon>
        <taxon>metagenomes</taxon>
        <taxon>ecological metagenomes</taxon>
    </lineage>
</organism>
<evidence type="ECO:0000256" key="1">
    <source>
        <dbReference type="ARBA" id="ARBA00022679"/>
    </source>
</evidence>
<proteinExistence type="predicted"/>
<dbReference type="PANTHER" id="PTHR12213:SF0">
    <property type="entry name" value="CORRINOID ADENOSYLTRANSFERASE MMAB"/>
    <property type="match status" value="1"/>
</dbReference>
<evidence type="ECO:0000259" key="4">
    <source>
        <dbReference type="Pfam" id="PF01923"/>
    </source>
</evidence>
<dbReference type="GO" id="GO:0005524">
    <property type="term" value="F:ATP binding"/>
    <property type="evidence" value="ECO:0007669"/>
    <property type="project" value="UniProtKB-KW"/>
</dbReference>
<keyword evidence="2" id="KW-0547">Nucleotide-binding</keyword>
<reference evidence="5" key="1">
    <citation type="submission" date="2018-05" db="EMBL/GenBank/DDBJ databases">
        <authorList>
            <person name="Lanie J.A."/>
            <person name="Ng W.-L."/>
            <person name="Kazmierczak K.M."/>
            <person name="Andrzejewski T.M."/>
            <person name="Davidsen T.M."/>
            <person name="Wayne K.J."/>
            <person name="Tettelin H."/>
            <person name="Glass J.I."/>
            <person name="Rusch D."/>
            <person name="Podicherti R."/>
            <person name="Tsui H.-C.T."/>
            <person name="Winkler M.E."/>
        </authorList>
    </citation>
    <scope>NUCLEOTIDE SEQUENCE</scope>
</reference>